<feature type="compositionally biased region" description="Polar residues" evidence="1">
    <location>
        <begin position="244"/>
        <end position="257"/>
    </location>
</feature>
<name>A0A0C3Q2Y9_9AGAM</name>
<dbReference type="OrthoDB" id="2367075at2759"/>
<feature type="compositionally biased region" description="Acidic residues" evidence="1">
    <location>
        <begin position="294"/>
        <end position="309"/>
    </location>
</feature>
<evidence type="ECO:0000313" key="3">
    <source>
        <dbReference type="Proteomes" id="UP000054248"/>
    </source>
</evidence>
<reference evidence="3" key="2">
    <citation type="submission" date="2015-01" db="EMBL/GenBank/DDBJ databases">
        <title>Evolutionary Origins and Diversification of the Mycorrhizal Mutualists.</title>
        <authorList>
            <consortium name="DOE Joint Genome Institute"/>
            <consortium name="Mycorrhizal Genomics Consortium"/>
            <person name="Kohler A."/>
            <person name="Kuo A."/>
            <person name="Nagy L.G."/>
            <person name="Floudas D."/>
            <person name="Copeland A."/>
            <person name="Barry K.W."/>
            <person name="Cichocki N."/>
            <person name="Veneault-Fourrey C."/>
            <person name="LaButti K."/>
            <person name="Lindquist E.A."/>
            <person name="Lipzen A."/>
            <person name="Lundell T."/>
            <person name="Morin E."/>
            <person name="Murat C."/>
            <person name="Riley R."/>
            <person name="Ohm R."/>
            <person name="Sun H."/>
            <person name="Tunlid A."/>
            <person name="Henrissat B."/>
            <person name="Grigoriev I.V."/>
            <person name="Hibbett D.S."/>
            <person name="Martin F."/>
        </authorList>
    </citation>
    <scope>NUCLEOTIDE SEQUENCE [LARGE SCALE GENOMIC DNA]</scope>
    <source>
        <strain evidence="3">MUT 4182</strain>
    </source>
</reference>
<dbReference type="EMBL" id="KN823096">
    <property type="protein sequence ID" value="KIO22965.1"/>
    <property type="molecule type" value="Genomic_DNA"/>
</dbReference>
<gene>
    <name evidence="2" type="ORF">M407DRAFT_27533</name>
</gene>
<dbReference type="HOGENOM" id="CLU_900775_0_0_1"/>
<evidence type="ECO:0000313" key="2">
    <source>
        <dbReference type="EMBL" id="KIO22965.1"/>
    </source>
</evidence>
<dbReference type="AlphaFoldDB" id="A0A0C3Q2Y9"/>
<proteinExistence type="predicted"/>
<keyword evidence="3" id="KW-1185">Reference proteome</keyword>
<evidence type="ECO:0000256" key="1">
    <source>
        <dbReference type="SAM" id="MobiDB-lite"/>
    </source>
</evidence>
<feature type="region of interest" description="Disordered" evidence="1">
    <location>
        <begin position="236"/>
        <end position="257"/>
    </location>
</feature>
<accession>A0A0C3Q2Y9</accession>
<feature type="region of interest" description="Disordered" evidence="1">
    <location>
        <begin position="289"/>
        <end position="309"/>
    </location>
</feature>
<dbReference type="Proteomes" id="UP000054248">
    <property type="component" value="Unassembled WGS sequence"/>
</dbReference>
<sequence>MQAGPPWTLHVPTLTPFHPLAPISPISAVQAPSAIVEEPTPSTTVVPDRYSEIHVKRLVFFKIENQLFSITENALRLSSQFRTMLDSAHIGEPGEGTEEHPITLQGVTASEMESFLTILSARIWAGPPELDEDGWAAALHIATMYSFRDIRNYIIKYIDDQKFYSPVRLIEMANRSDVPKWIQPAYLALCMKPEMITVDEAIRLGPPVYTALCRIREEVLKKGLSGVMSRGRMHTFCHHPPPQNSETTSNQWGGPSQWTARQHAACDQCVDEAVKTHVPEKEYIRLIRAAPELDVPDEDEQQENGDDEW</sequence>
<dbReference type="STRING" id="1051891.A0A0C3Q2Y9"/>
<organism evidence="2 3">
    <name type="scientific">Tulasnella calospora MUT 4182</name>
    <dbReference type="NCBI Taxonomy" id="1051891"/>
    <lineage>
        <taxon>Eukaryota</taxon>
        <taxon>Fungi</taxon>
        <taxon>Dikarya</taxon>
        <taxon>Basidiomycota</taxon>
        <taxon>Agaricomycotina</taxon>
        <taxon>Agaricomycetes</taxon>
        <taxon>Cantharellales</taxon>
        <taxon>Tulasnellaceae</taxon>
        <taxon>Tulasnella</taxon>
    </lineage>
</organism>
<reference evidence="2 3" key="1">
    <citation type="submission" date="2014-04" db="EMBL/GenBank/DDBJ databases">
        <authorList>
            <consortium name="DOE Joint Genome Institute"/>
            <person name="Kuo A."/>
            <person name="Girlanda M."/>
            <person name="Perotto S."/>
            <person name="Kohler A."/>
            <person name="Nagy L.G."/>
            <person name="Floudas D."/>
            <person name="Copeland A."/>
            <person name="Barry K.W."/>
            <person name="Cichocki N."/>
            <person name="Veneault-Fourrey C."/>
            <person name="LaButti K."/>
            <person name="Lindquist E.A."/>
            <person name="Lipzen A."/>
            <person name="Lundell T."/>
            <person name="Morin E."/>
            <person name="Murat C."/>
            <person name="Sun H."/>
            <person name="Tunlid A."/>
            <person name="Henrissat B."/>
            <person name="Grigoriev I.V."/>
            <person name="Hibbett D.S."/>
            <person name="Martin F."/>
            <person name="Nordberg H.P."/>
            <person name="Cantor M.N."/>
            <person name="Hua S.X."/>
        </authorList>
    </citation>
    <scope>NUCLEOTIDE SEQUENCE [LARGE SCALE GENOMIC DNA]</scope>
    <source>
        <strain evidence="2 3">MUT 4182</strain>
    </source>
</reference>
<evidence type="ECO:0008006" key="4">
    <source>
        <dbReference type="Google" id="ProtNLM"/>
    </source>
</evidence>
<protein>
    <recommendedName>
        <fullName evidence="4">BTB domain-containing protein</fullName>
    </recommendedName>
</protein>